<evidence type="ECO:0000313" key="3">
    <source>
        <dbReference type="Proteomes" id="UP001224775"/>
    </source>
</evidence>
<evidence type="ECO:0000313" key="2">
    <source>
        <dbReference type="EMBL" id="KAK1735981.1"/>
    </source>
</evidence>
<organism evidence="2 3">
    <name type="scientific">Skeletonema marinoi</name>
    <dbReference type="NCBI Taxonomy" id="267567"/>
    <lineage>
        <taxon>Eukaryota</taxon>
        <taxon>Sar</taxon>
        <taxon>Stramenopiles</taxon>
        <taxon>Ochrophyta</taxon>
        <taxon>Bacillariophyta</taxon>
        <taxon>Coscinodiscophyceae</taxon>
        <taxon>Thalassiosirophycidae</taxon>
        <taxon>Thalassiosirales</taxon>
        <taxon>Skeletonemataceae</taxon>
        <taxon>Skeletonema</taxon>
        <taxon>Skeletonema marinoi-dohrnii complex</taxon>
    </lineage>
</organism>
<gene>
    <name evidence="2" type="ORF">QTG54_013117</name>
</gene>
<dbReference type="EMBL" id="JATAAI010000030">
    <property type="protein sequence ID" value="KAK1735981.1"/>
    <property type="molecule type" value="Genomic_DNA"/>
</dbReference>
<reference evidence="2" key="1">
    <citation type="submission" date="2023-06" db="EMBL/GenBank/DDBJ databases">
        <title>Survivors Of The Sea: Transcriptome response of Skeletonema marinoi to long-term dormancy.</title>
        <authorList>
            <person name="Pinder M.I.M."/>
            <person name="Kourtchenko O."/>
            <person name="Robertson E.K."/>
            <person name="Larsson T."/>
            <person name="Maumus F."/>
            <person name="Osuna-Cruz C.M."/>
            <person name="Vancaester E."/>
            <person name="Stenow R."/>
            <person name="Vandepoele K."/>
            <person name="Ploug H."/>
            <person name="Bruchert V."/>
            <person name="Godhe A."/>
            <person name="Topel M."/>
        </authorList>
    </citation>
    <scope>NUCLEOTIDE SEQUENCE</scope>
    <source>
        <strain evidence="2">R05AC</strain>
    </source>
</reference>
<accession>A0AAD8XY20</accession>
<sequence>MQHQSVQDLHVQRHTQVQPSTLVSTPLSFLARTSATTSMSKLFARGPGRPSAASLEEEEDDDLGFEDEEDAEEVEAEEVFDDLIEIGDEDVDDEEFDIQMEGDEEYYDEEEGYVEEEEEDESSVSTDIWASYDAINEDAPVPLMDDPESDTNYQLAKQSVLAQIEARKQVDSSDFQPAAGRTFQDILNGMTDEEREELERDVDLDEVEALLSRNNMMLTAADRDELSSFDLQELDDITSDENGILSEKDLNKIIIEGEDGTAMIDPKGLSKAKTFEDMSLSEKDLKDLVTKDSDGNNVINPKTLADEFPSGHFNEDEGKVLFPKDNMFTEKDLEDLDNQLTAFKSAREKLANQTFYGEEHTMAYMDIEKEWPLLSNQTQEEILEVMENSNTMACPEPENWLVYDLNFNVTNLILASFKHNGEAPIMFTQWMPQLEVYERYASQRAKKFEWTWDDVEQADMDELKRYYKGIGYDHIPTKNPGETGVITLDTSPMDDEEREMLALENWMDEVYNEESDNLLFDDENFEPRDNVFDPDYGTSSSDKSSAIEEKFMKEYDAFEREFSEESQEWRDQFATVERYGNCRENSLRFKEEFDKAVFVETRVLGHARPEDNVFEVWLESFEIDLLHSKRQAFINSKLWTGPSEVDDKQLDYLVEEVRYLISDDSRYSYRMSDFTDIKL</sequence>
<dbReference type="Proteomes" id="UP001224775">
    <property type="component" value="Unassembled WGS sequence"/>
</dbReference>
<feature type="region of interest" description="Disordered" evidence="1">
    <location>
        <begin position="39"/>
        <end position="76"/>
    </location>
</feature>
<protein>
    <submittedName>
        <fullName evidence="2">Uncharacterized protein</fullName>
    </submittedName>
</protein>
<comment type="caution">
    <text evidence="2">The sequence shown here is derived from an EMBL/GenBank/DDBJ whole genome shotgun (WGS) entry which is preliminary data.</text>
</comment>
<evidence type="ECO:0000256" key="1">
    <source>
        <dbReference type="SAM" id="MobiDB-lite"/>
    </source>
</evidence>
<name>A0AAD8XY20_9STRA</name>
<proteinExistence type="predicted"/>
<feature type="compositionally biased region" description="Acidic residues" evidence="1">
    <location>
        <begin position="55"/>
        <end position="76"/>
    </location>
</feature>
<dbReference type="AlphaFoldDB" id="A0AAD8XY20"/>
<keyword evidence="3" id="KW-1185">Reference proteome</keyword>